<protein>
    <recommendedName>
        <fullName evidence="1">Peptidase C1A papain C-terminal domain-containing protein</fullName>
    </recommendedName>
</protein>
<proteinExistence type="predicted"/>
<dbReference type="InterPro" id="IPR000668">
    <property type="entry name" value="Peptidase_C1A_C"/>
</dbReference>
<evidence type="ECO:0000313" key="2">
    <source>
        <dbReference type="EMBL" id="KAH3852494.1"/>
    </source>
</evidence>
<name>A0A9D4R2G0_DREPO</name>
<dbReference type="Pfam" id="PF00112">
    <property type="entry name" value="Peptidase_C1"/>
    <property type="match status" value="1"/>
</dbReference>
<dbReference type="GO" id="GO:0008234">
    <property type="term" value="F:cysteine-type peptidase activity"/>
    <property type="evidence" value="ECO:0007669"/>
    <property type="project" value="InterPro"/>
</dbReference>
<dbReference type="AlphaFoldDB" id="A0A9D4R2G0"/>
<accession>A0A9D4R2G0</accession>
<dbReference type="InterPro" id="IPR038765">
    <property type="entry name" value="Papain-like_cys_pep_sf"/>
</dbReference>
<comment type="caution">
    <text evidence="2">The sequence shown here is derived from an EMBL/GenBank/DDBJ whole genome shotgun (WGS) entry which is preliminary data.</text>
</comment>
<dbReference type="SUPFAM" id="SSF54001">
    <property type="entry name" value="Cysteine proteinases"/>
    <property type="match status" value="1"/>
</dbReference>
<evidence type="ECO:0000259" key="1">
    <source>
        <dbReference type="Pfam" id="PF00112"/>
    </source>
</evidence>
<reference evidence="2" key="2">
    <citation type="submission" date="2020-11" db="EMBL/GenBank/DDBJ databases">
        <authorList>
            <person name="McCartney M.A."/>
            <person name="Auch B."/>
            <person name="Kono T."/>
            <person name="Mallez S."/>
            <person name="Becker A."/>
            <person name="Gohl D.M."/>
            <person name="Silverstein K.A.T."/>
            <person name="Koren S."/>
            <person name="Bechman K.B."/>
            <person name="Herman A."/>
            <person name="Abrahante J.E."/>
            <person name="Garbe J."/>
        </authorList>
    </citation>
    <scope>NUCLEOTIDE SEQUENCE</scope>
    <source>
        <strain evidence="2">Duluth1</strain>
        <tissue evidence="2">Whole animal</tissue>
    </source>
</reference>
<dbReference type="GO" id="GO:0006508">
    <property type="term" value="P:proteolysis"/>
    <property type="evidence" value="ECO:0007669"/>
    <property type="project" value="InterPro"/>
</dbReference>
<gene>
    <name evidence="2" type="ORF">DPMN_095004</name>
</gene>
<organism evidence="2 3">
    <name type="scientific">Dreissena polymorpha</name>
    <name type="common">Zebra mussel</name>
    <name type="synonym">Mytilus polymorpha</name>
    <dbReference type="NCBI Taxonomy" id="45954"/>
    <lineage>
        <taxon>Eukaryota</taxon>
        <taxon>Metazoa</taxon>
        <taxon>Spiralia</taxon>
        <taxon>Lophotrochozoa</taxon>
        <taxon>Mollusca</taxon>
        <taxon>Bivalvia</taxon>
        <taxon>Autobranchia</taxon>
        <taxon>Heteroconchia</taxon>
        <taxon>Euheterodonta</taxon>
        <taxon>Imparidentia</taxon>
        <taxon>Neoheterodontei</taxon>
        <taxon>Myida</taxon>
        <taxon>Dreissenoidea</taxon>
        <taxon>Dreissenidae</taxon>
        <taxon>Dreissena</taxon>
    </lineage>
</organism>
<feature type="domain" description="Peptidase C1A papain C-terminal" evidence="1">
    <location>
        <begin position="5"/>
        <end position="32"/>
    </location>
</feature>
<dbReference type="Proteomes" id="UP000828390">
    <property type="component" value="Unassembled WGS sequence"/>
</dbReference>
<keyword evidence="3" id="KW-1185">Reference proteome</keyword>
<dbReference type="EMBL" id="JAIWYP010000003">
    <property type="protein sequence ID" value="KAH3852494.1"/>
    <property type="molecule type" value="Genomic_DNA"/>
</dbReference>
<evidence type="ECO:0000313" key="3">
    <source>
        <dbReference type="Proteomes" id="UP000828390"/>
    </source>
</evidence>
<sequence length="54" mass="6079">MLFPELVDCDKVDEGCNGGLPSNAYKEIERLGMVEFWRLLQLALVNVLLLVSQV</sequence>
<reference evidence="2" key="1">
    <citation type="journal article" date="2019" name="bioRxiv">
        <title>The Genome of the Zebra Mussel, Dreissena polymorpha: A Resource for Invasive Species Research.</title>
        <authorList>
            <person name="McCartney M.A."/>
            <person name="Auch B."/>
            <person name="Kono T."/>
            <person name="Mallez S."/>
            <person name="Zhang Y."/>
            <person name="Obille A."/>
            <person name="Becker A."/>
            <person name="Abrahante J.E."/>
            <person name="Garbe J."/>
            <person name="Badalamenti J.P."/>
            <person name="Herman A."/>
            <person name="Mangelson H."/>
            <person name="Liachko I."/>
            <person name="Sullivan S."/>
            <person name="Sone E.D."/>
            <person name="Koren S."/>
            <person name="Silverstein K.A.T."/>
            <person name="Beckman K.B."/>
            <person name="Gohl D.M."/>
        </authorList>
    </citation>
    <scope>NUCLEOTIDE SEQUENCE</scope>
    <source>
        <strain evidence="2">Duluth1</strain>
        <tissue evidence="2">Whole animal</tissue>
    </source>
</reference>